<feature type="binding site" evidence="5">
    <location>
        <begin position="93"/>
        <end position="97"/>
    </location>
    <ligand>
        <name>substrate</name>
    </ligand>
</feature>
<comment type="cofactor">
    <cofactor evidence="5">
        <name>Zn(2+)</name>
        <dbReference type="ChEBI" id="CHEBI:29105"/>
    </cofactor>
    <text evidence="5">Binds 1 zinc ion per subunit.</text>
</comment>
<accession>A0A1F2WFP9</accession>
<dbReference type="GO" id="GO:0008616">
    <property type="term" value="P:tRNA queuosine(34) biosynthetic process"/>
    <property type="evidence" value="ECO:0007669"/>
    <property type="project" value="UniProtKB-UniRule"/>
</dbReference>
<sequence length="372" mass="41185">MTFQFEIIDRDAATRARTGIIRTARGNVETPAFLPVGTRGAVKGMAPWELEDIGFKMLLSNTYHLYLRPGAELIHEAGGLHAFMNWPHPILTDSGGFQVFSLSKTLKVEEEGVFFRSVYDGSEHLLTPEKAVSIQESLASDIAMILDHCTAYPASREEVEASVATTLRWAKISVRKKKPGEQALFGIVQGGGYPDLRVRSAEETVAMDFPGYGIGGLSVGEPRELMLECLESQTAVLPESKPRHLLGIGDPEGLLQAIALGVDLFDCVMPTRMARNGVAFTREGKVNLRHARYRSDLLPLEGDCACPACKNFSRAYLRHLHKGNEMLGHRLLTWHNLSFMRQLILDCRAAIGAGRMVELIQEWKGWDTLHSG</sequence>
<feature type="binding site" evidence="5">
    <location>
        <position position="306"/>
    </location>
    <ligand>
        <name>Zn(2+)</name>
        <dbReference type="ChEBI" id="CHEBI:29105"/>
    </ligand>
</feature>
<dbReference type="PANTHER" id="PTHR46499:SF1">
    <property type="entry name" value="QUEUINE TRNA-RIBOSYLTRANSFERASE"/>
    <property type="match status" value="1"/>
</dbReference>
<dbReference type="GO" id="GO:0008479">
    <property type="term" value="F:tRNA-guanosine(34) queuine transglycosylase activity"/>
    <property type="evidence" value="ECO:0007669"/>
    <property type="project" value="UniProtKB-UniRule"/>
</dbReference>
<comment type="catalytic activity">
    <reaction evidence="5">
        <text>7-aminomethyl-7-carbaguanine + guanosine(34) in tRNA = 7-aminomethyl-7-carbaguanosine(34) in tRNA + guanine</text>
        <dbReference type="Rhea" id="RHEA:24104"/>
        <dbReference type="Rhea" id="RHEA-COMP:10341"/>
        <dbReference type="Rhea" id="RHEA-COMP:10342"/>
        <dbReference type="ChEBI" id="CHEBI:16235"/>
        <dbReference type="ChEBI" id="CHEBI:58703"/>
        <dbReference type="ChEBI" id="CHEBI:74269"/>
        <dbReference type="ChEBI" id="CHEBI:82833"/>
        <dbReference type="EC" id="2.4.2.29"/>
    </reaction>
</comment>
<feature type="binding site" evidence="5">
    <location>
        <position position="189"/>
    </location>
    <ligand>
        <name>substrate</name>
    </ligand>
</feature>
<dbReference type="EC" id="2.4.2.29" evidence="5"/>
<evidence type="ECO:0000313" key="8">
    <source>
        <dbReference type="Proteomes" id="UP000177876"/>
    </source>
</evidence>
<dbReference type="SUPFAM" id="SSF51713">
    <property type="entry name" value="tRNA-guanine transglycosylase"/>
    <property type="match status" value="1"/>
</dbReference>
<dbReference type="InterPro" id="IPR036511">
    <property type="entry name" value="TGT-like_sf"/>
</dbReference>
<keyword evidence="5" id="KW-0862">Zinc</keyword>
<reference evidence="7 8" key="1">
    <citation type="journal article" date="2016" name="Nat. Commun.">
        <title>Thousands of microbial genomes shed light on interconnected biogeochemical processes in an aquifer system.</title>
        <authorList>
            <person name="Anantharaman K."/>
            <person name="Brown C.T."/>
            <person name="Hug L.A."/>
            <person name="Sharon I."/>
            <person name="Castelle C.J."/>
            <person name="Probst A.J."/>
            <person name="Thomas B.C."/>
            <person name="Singh A."/>
            <person name="Wilkins M.J."/>
            <person name="Karaoz U."/>
            <person name="Brodie E.L."/>
            <person name="Williams K.H."/>
            <person name="Hubbard S.S."/>
            <person name="Banfield J.F."/>
        </authorList>
    </citation>
    <scope>NUCLEOTIDE SEQUENCE [LARGE SCALE GENOMIC DNA]</scope>
</reference>
<dbReference type="UniPathway" id="UPA00392"/>
<dbReference type="HAMAP" id="MF_00168">
    <property type="entry name" value="Q_tRNA_Tgt"/>
    <property type="match status" value="1"/>
</dbReference>
<evidence type="ECO:0000313" key="7">
    <source>
        <dbReference type="EMBL" id="OFW55677.1"/>
    </source>
</evidence>
<gene>
    <name evidence="5" type="primary">tgt</name>
    <name evidence="7" type="ORF">A2Y75_05700</name>
</gene>
<comment type="subunit">
    <text evidence="5">Homodimer. Within each dimer, one monomer is responsible for RNA recognition and catalysis, while the other monomer binds to the replacement base PreQ1.</text>
</comment>
<feature type="binding site" evidence="5">
    <location>
        <position position="335"/>
    </location>
    <ligand>
        <name>Zn(2+)</name>
        <dbReference type="ChEBI" id="CHEBI:29105"/>
    </ligand>
</feature>
<evidence type="ECO:0000256" key="5">
    <source>
        <dbReference type="HAMAP-Rule" id="MF_00168"/>
    </source>
</evidence>
<comment type="caution">
    <text evidence="7">The sequence shown here is derived from an EMBL/GenBank/DDBJ whole genome shotgun (WGS) entry which is preliminary data.</text>
</comment>
<keyword evidence="3 5" id="KW-0819">tRNA processing</keyword>
<dbReference type="Proteomes" id="UP000177876">
    <property type="component" value="Unassembled WGS sequence"/>
</dbReference>
<feature type="active site" description="Proton acceptor" evidence="5">
    <location>
        <position position="93"/>
    </location>
</feature>
<dbReference type="EMBL" id="MELK01000052">
    <property type="protein sequence ID" value="OFW55677.1"/>
    <property type="molecule type" value="Genomic_DNA"/>
</dbReference>
<evidence type="ECO:0000256" key="2">
    <source>
        <dbReference type="ARBA" id="ARBA00022679"/>
    </source>
</evidence>
<evidence type="ECO:0000256" key="3">
    <source>
        <dbReference type="ARBA" id="ARBA00022694"/>
    </source>
</evidence>
<feature type="binding site" evidence="5">
    <location>
        <position position="309"/>
    </location>
    <ligand>
        <name>Zn(2+)</name>
        <dbReference type="ChEBI" id="CHEBI:29105"/>
    </ligand>
</feature>
<evidence type="ECO:0000256" key="1">
    <source>
        <dbReference type="ARBA" id="ARBA00022676"/>
    </source>
</evidence>
<dbReference type="NCBIfam" id="TIGR00449">
    <property type="entry name" value="tgt_general"/>
    <property type="match status" value="1"/>
</dbReference>
<feature type="region of interest" description="RNA binding; important for wobble base 34 recognition" evidence="5">
    <location>
        <begin position="271"/>
        <end position="275"/>
    </location>
</feature>
<organism evidence="7 8">
    <name type="scientific">Candidatus Solincola sediminis</name>
    <dbReference type="NCBI Taxonomy" id="1797199"/>
    <lineage>
        <taxon>Bacteria</taxon>
        <taxon>Bacillati</taxon>
        <taxon>Actinomycetota</taxon>
        <taxon>Candidatus Geothermincolia</taxon>
        <taxon>Candidatus Geothermincolales</taxon>
        <taxon>Candidatus Geothermincolaceae</taxon>
        <taxon>Candidatus Solincola</taxon>
    </lineage>
</organism>
<feature type="binding site" evidence="5">
    <location>
        <position position="147"/>
    </location>
    <ligand>
        <name>substrate</name>
    </ligand>
</feature>
<dbReference type="Gene3D" id="3.20.20.105">
    <property type="entry name" value="Queuine tRNA-ribosyltransferase-like"/>
    <property type="match status" value="1"/>
</dbReference>
<comment type="similarity">
    <text evidence="5">Belongs to the queuine tRNA-ribosyltransferase family.</text>
</comment>
<feature type="domain" description="tRNA-guanine(15) transglycosylase-like" evidence="6">
    <location>
        <begin position="14"/>
        <end position="363"/>
    </location>
</feature>
<dbReference type="AlphaFoldDB" id="A0A1F2WFP9"/>
<feature type="binding site" evidence="5">
    <location>
        <position position="304"/>
    </location>
    <ligand>
        <name>Zn(2+)</name>
        <dbReference type="ChEBI" id="CHEBI:29105"/>
    </ligand>
</feature>
<dbReference type="InterPro" id="IPR004803">
    <property type="entry name" value="TGT"/>
</dbReference>
<evidence type="ECO:0000256" key="4">
    <source>
        <dbReference type="ARBA" id="ARBA00022785"/>
    </source>
</evidence>
<comment type="pathway">
    <text evidence="5">tRNA modification; tRNA-queuosine biosynthesis.</text>
</comment>
<name>A0A1F2WFP9_9ACTN</name>
<comment type="function">
    <text evidence="5">Catalyzes the base-exchange of a guanine (G) residue with the queuine precursor 7-aminomethyl-7-deazaguanine (PreQ1) at position 34 (anticodon wobble position) in tRNAs with GU(N) anticodons (tRNA-Asp, -Asn, -His and -Tyr). Catalysis occurs through a double-displacement mechanism. The nucleophile active site attacks the C1' of nucleotide 34 to detach the guanine base from the RNA, forming a covalent enzyme-RNA intermediate. The proton acceptor active site deprotonates the incoming PreQ1, allowing a nucleophilic attack on the C1' of the ribose to form the product. After dissociation, two additional enzymatic reactions on the tRNA convert PreQ1 to queuine (Q), resulting in the hypermodified nucleoside queuosine (7-(((4,5-cis-dihydroxy-2-cyclopenten-1-yl)amino)methyl)-7-deazaguanosine).</text>
</comment>
<dbReference type="GO" id="GO:0005829">
    <property type="term" value="C:cytosol"/>
    <property type="evidence" value="ECO:0007669"/>
    <property type="project" value="TreeGrafter"/>
</dbReference>
<dbReference type="Pfam" id="PF01702">
    <property type="entry name" value="TGT"/>
    <property type="match status" value="1"/>
</dbReference>
<evidence type="ECO:0000259" key="6">
    <source>
        <dbReference type="Pfam" id="PF01702"/>
    </source>
</evidence>
<dbReference type="NCBIfam" id="TIGR00430">
    <property type="entry name" value="Q_tRNA_tgt"/>
    <property type="match status" value="1"/>
</dbReference>
<keyword evidence="4 5" id="KW-0671">Queuosine biosynthesis</keyword>
<dbReference type="InterPro" id="IPR002616">
    <property type="entry name" value="tRNA_ribo_trans-like"/>
</dbReference>
<keyword evidence="5" id="KW-0479">Metal-binding</keyword>
<feature type="region of interest" description="RNA binding" evidence="5">
    <location>
        <begin position="247"/>
        <end position="253"/>
    </location>
</feature>
<protein>
    <recommendedName>
        <fullName evidence="5">Queuine tRNA-ribosyltransferase</fullName>
        <ecNumber evidence="5">2.4.2.29</ecNumber>
    </recommendedName>
    <alternativeName>
        <fullName evidence="5">Guanine insertion enzyme</fullName>
    </alternativeName>
    <alternativeName>
        <fullName evidence="5">tRNA-guanine transglycosylase</fullName>
    </alternativeName>
</protein>
<keyword evidence="2 5" id="KW-0808">Transferase</keyword>
<proteinExistence type="inferred from homology"/>
<dbReference type="InterPro" id="IPR050076">
    <property type="entry name" value="ArchSynthase1/Queuine_TRR"/>
</dbReference>
<keyword evidence="1 5" id="KW-0328">Glycosyltransferase</keyword>
<dbReference type="GO" id="GO:0046872">
    <property type="term" value="F:metal ion binding"/>
    <property type="evidence" value="ECO:0007669"/>
    <property type="project" value="UniProtKB-KW"/>
</dbReference>
<feature type="binding site" evidence="5">
    <location>
        <position position="216"/>
    </location>
    <ligand>
        <name>substrate</name>
    </ligand>
</feature>
<dbReference type="STRING" id="1797197.A2Y75_05700"/>
<dbReference type="PANTHER" id="PTHR46499">
    <property type="entry name" value="QUEUINE TRNA-RIBOSYLTRANSFERASE"/>
    <property type="match status" value="1"/>
</dbReference>
<feature type="active site" description="Nucleophile" evidence="5">
    <location>
        <position position="266"/>
    </location>
</feature>